<evidence type="ECO:0008006" key="12">
    <source>
        <dbReference type="Google" id="ProtNLM"/>
    </source>
</evidence>
<dbReference type="PANTHER" id="PTHR43310">
    <property type="entry name" value="SULFATE TRANSPORTER YBAR-RELATED"/>
    <property type="match status" value="1"/>
</dbReference>
<feature type="transmembrane region" description="Helical" evidence="6">
    <location>
        <begin position="341"/>
        <end position="358"/>
    </location>
</feature>
<dbReference type="Proteomes" id="UP000789595">
    <property type="component" value="Unassembled WGS sequence"/>
</dbReference>
<dbReference type="InterPro" id="IPR036513">
    <property type="entry name" value="STAS_dom_sf"/>
</dbReference>
<feature type="transmembrane region" description="Helical" evidence="6">
    <location>
        <begin position="205"/>
        <end position="227"/>
    </location>
</feature>
<dbReference type="InterPro" id="IPR011547">
    <property type="entry name" value="SLC26A/SulP_dom"/>
</dbReference>
<feature type="transmembrane region" description="Helical" evidence="6">
    <location>
        <begin position="398"/>
        <end position="418"/>
    </location>
</feature>
<evidence type="ECO:0000256" key="6">
    <source>
        <dbReference type="SAM" id="Phobius"/>
    </source>
</evidence>
<dbReference type="Gene3D" id="3.30.750.24">
    <property type="entry name" value="STAS domain"/>
    <property type="match status" value="1"/>
</dbReference>
<evidence type="ECO:0000256" key="4">
    <source>
        <dbReference type="ARBA" id="ARBA00023136"/>
    </source>
</evidence>
<dbReference type="InterPro" id="IPR000595">
    <property type="entry name" value="cNMP-bd_dom"/>
</dbReference>
<dbReference type="InterPro" id="IPR014710">
    <property type="entry name" value="RmlC-like_jellyroll"/>
</dbReference>
<keyword evidence="2 6" id="KW-0812">Transmembrane</keyword>
<evidence type="ECO:0000256" key="2">
    <source>
        <dbReference type="ARBA" id="ARBA00022692"/>
    </source>
</evidence>
<sequence length="804" mass="85496">MVQRAADAARGVLYGVINAILAIPALFGYAAVIFSDGAYVDVAAPLAKAVVLSAAVHQCVFSWRSTLPFAIGQVQDAGLIFLSKMATDVARSIDGTAHDVAATALCGLGLSTALLGLVLVGVGRARMTWLVSYLPLPVLGGYLAFIGLFCIEAGLSLCIGVPLNGPRDWPQLYSPPWRLVLAAPGLLGGILLSRVAKHDKNGTKLPLTMVAMPLAFYLIVYTTGYSLKDARTDGWLFANDSSTDVADLRDVVALYDLDRVSWHALPQLFPIWCSMVVVVGFSSCLDVAAIEVDLGKPLDMDAELTTVGVSNTVAGMLGGFTGSYIFSQTIFTCRAGCRSRIAGLVVVVCEVIAGATKLDLLGALPLFFFAATLAFVGVDLMDEWLLQSRHKWSTRSEYASVWITLGAIQALGLVRGLVTGCAACAFTTVAAQIEADAPQRVIRSSLGAPRAPRDARKLRVLRSRLIVLELRGRIWWGTAASLLARIKKALRRADDDDETSSLFEASQDHASRVVVLDCRLVDGLDASACRACFRPLASMAQAKGFGVALAGLGVKNDALLRIHGVYEAGGSSVRTFQSMDEAVRWAEGRQLQAPTPEHPRRRVLIDDDGDQPRRFLLPQRAASMPGGRGNGAAARALSFDDPRSPRGLSTGLPLSRAAARYLARVVLESSDLETTEAALRDAGVKEVRLKAGEAAFELGEEGASFFCVVTGALSLRQITNDLETGAFQERDGVGLVVNAGAFAGYVDFLLKRPRRFTARAGNEAAATCAVFDAASLAALPPTTLASLQRVLLRAAAAELANTSR</sequence>
<accession>A0A7S3ZMR5</accession>
<dbReference type="SUPFAM" id="SSF51206">
    <property type="entry name" value="cAMP-binding domain-like"/>
    <property type="match status" value="1"/>
</dbReference>
<feature type="domain" description="Cyclic nucleotide-binding" evidence="7">
    <location>
        <begin position="684"/>
        <end position="760"/>
    </location>
</feature>
<dbReference type="SUPFAM" id="SSF52091">
    <property type="entry name" value="SpoIIaa-like"/>
    <property type="match status" value="1"/>
</dbReference>
<feature type="transmembrane region" description="Helical" evidence="6">
    <location>
        <begin position="100"/>
        <end position="122"/>
    </location>
</feature>
<comment type="subcellular location">
    <subcellularLocation>
        <location evidence="1">Membrane</location>
        <topology evidence="1">Multi-pass membrane protein</topology>
    </subcellularLocation>
</comment>
<gene>
    <name evidence="9" type="ORF">PCAL00307_LOCUS3527</name>
    <name evidence="10" type="ORF">PECAL_2P29390</name>
</gene>
<dbReference type="GO" id="GO:0016020">
    <property type="term" value="C:membrane"/>
    <property type="evidence" value="ECO:0007669"/>
    <property type="project" value="UniProtKB-SubCell"/>
</dbReference>
<dbReference type="InterPro" id="IPR018490">
    <property type="entry name" value="cNMP-bd_dom_sf"/>
</dbReference>
<feature type="region of interest" description="Disordered" evidence="5">
    <location>
        <begin position="621"/>
        <end position="650"/>
    </location>
</feature>
<dbReference type="PROSITE" id="PS50042">
    <property type="entry name" value="CNMP_BINDING_3"/>
    <property type="match status" value="1"/>
</dbReference>
<evidence type="ECO:0000256" key="1">
    <source>
        <dbReference type="ARBA" id="ARBA00004141"/>
    </source>
</evidence>
<evidence type="ECO:0000256" key="5">
    <source>
        <dbReference type="SAM" id="MobiDB-lite"/>
    </source>
</evidence>
<protein>
    <recommendedName>
        <fullName evidence="12">STAS domain-containing protein</fullName>
    </recommendedName>
</protein>
<dbReference type="Pfam" id="PF00916">
    <property type="entry name" value="Sulfate_transp"/>
    <property type="match status" value="1"/>
</dbReference>
<dbReference type="CDD" id="cd00038">
    <property type="entry name" value="CAP_ED"/>
    <property type="match status" value="1"/>
</dbReference>
<dbReference type="PANTHER" id="PTHR43310:SF2">
    <property type="entry name" value="SLC26A_SULP TRANSPORTER DOMAIN-CONTAINING PROTEIN"/>
    <property type="match status" value="1"/>
</dbReference>
<name>A0A7S3ZMR5_9STRA</name>
<feature type="transmembrane region" description="Helical" evidence="6">
    <location>
        <begin position="269"/>
        <end position="290"/>
    </location>
</feature>
<reference evidence="10" key="2">
    <citation type="submission" date="2021-11" db="EMBL/GenBank/DDBJ databases">
        <authorList>
            <consortium name="Genoscope - CEA"/>
            <person name="William W."/>
        </authorList>
    </citation>
    <scope>NUCLEOTIDE SEQUENCE</scope>
</reference>
<dbReference type="EMBL" id="HBIW01004332">
    <property type="protein sequence ID" value="CAE0688093.1"/>
    <property type="molecule type" value="Transcribed_RNA"/>
</dbReference>
<feature type="transmembrane region" description="Helical" evidence="6">
    <location>
        <begin position="134"/>
        <end position="163"/>
    </location>
</feature>
<keyword evidence="3 6" id="KW-1133">Transmembrane helix</keyword>
<feature type="transmembrane region" description="Helical" evidence="6">
    <location>
        <begin position="12"/>
        <end position="34"/>
    </location>
</feature>
<feature type="domain" description="STAS" evidence="8">
    <location>
        <begin position="465"/>
        <end position="586"/>
    </location>
</feature>
<organism evidence="9">
    <name type="scientific">Pelagomonas calceolata</name>
    <dbReference type="NCBI Taxonomy" id="35677"/>
    <lineage>
        <taxon>Eukaryota</taxon>
        <taxon>Sar</taxon>
        <taxon>Stramenopiles</taxon>
        <taxon>Ochrophyta</taxon>
        <taxon>Pelagophyceae</taxon>
        <taxon>Pelagomonadales</taxon>
        <taxon>Pelagomonadaceae</taxon>
        <taxon>Pelagomonas</taxon>
    </lineage>
</organism>
<evidence type="ECO:0000259" key="7">
    <source>
        <dbReference type="PROSITE" id="PS50042"/>
    </source>
</evidence>
<dbReference type="InterPro" id="IPR002645">
    <property type="entry name" value="STAS_dom"/>
</dbReference>
<dbReference type="AlphaFoldDB" id="A0A7S3ZMR5"/>
<evidence type="ECO:0000259" key="8">
    <source>
        <dbReference type="PROSITE" id="PS50801"/>
    </source>
</evidence>
<keyword evidence="11" id="KW-1185">Reference proteome</keyword>
<evidence type="ECO:0000313" key="10">
    <source>
        <dbReference type="EMBL" id="CAH0369801.1"/>
    </source>
</evidence>
<dbReference type="PROSITE" id="PS50801">
    <property type="entry name" value="STAS"/>
    <property type="match status" value="1"/>
</dbReference>
<evidence type="ECO:0000313" key="9">
    <source>
        <dbReference type="EMBL" id="CAE0688093.1"/>
    </source>
</evidence>
<dbReference type="Gene3D" id="2.60.120.10">
    <property type="entry name" value="Jelly Rolls"/>
    <property type="match status" value="1"/>
</dbReference>
<dbReference type="InterPro" id="IPR052706">
    <property type="entry name" value="Membrane-Transporter-like"/>
</dbReference>
<proteinExistence type="predicted"/>
<evidence type="ECO:0000313" key="11">
    <source>
        <dbReference type="Proteomes" id="UP000789595"/>
    </source>
</evidence>
<keyword evidence="4 6" id="KW-0472">Membrane</keyword>
<dbReference type="OrthoDB" id="409725at2759"/>
<feature type="transmembrane region" description="Helical" evidence="6">
    <location>
        <begin position="364"/>
        <end position="386"/>
    </location>
</feature>
<dbReference type="EMBL" id="CAKKNE010000002">
    <property type="protein sequence ID" value="CAH0369801.1"/>
    <property type="molecule type" value="Genomic_DNA"/>
</dbReference>
<reference evidence="9" key="1">
    <citation type="submission" date="2021-01" db="EMBL/GenBank/DDBJ databases">
        <authorList>
            <person name="Corre E."/>
            <person name="Pelletier E."/>
            <person name="Niang G."/>
            <person name="Scheremetjew M."/>
            <person name="Finn R."/>
            <person name="Kale V."/>
            <person name="Holt S."/>
            <person name="Cochrane G."/>
            <person name="Meng A."/>
            <person name="Brown T."/>
            <person name="Cohen L."/>
        </authorList>
    </citation>
    <scope>NUCLEOTIDE SEQUENCE</scope>
    <source>
        <strain evidence="9">CCMP1756</strain>
    </source>
</reference>
<evidence type="ECO:0000256" key="3">
    <source>
        <dbReference type="ARBA" id="ARBA00022989"/>
    </source>
</evidence>